<dbReference type="Pfam" id="PF00849">
    <property type="entry name" value="PseudoU_synth_2"/>
    <property type="match status" value="1"/>
</dbReference>
<accession>A0A7H9AV34</accession>
<sequence>MPIQNHIVPKQRKTIRLQEYAIGIFTGIVTKSALKKAIKKHLVFVDGKLASTATPIKGSETITLHEDTKAKTGRVFQKKLEVLFEDEYLAAIHKPAGLLVSGNSFKTVGNALEQNIAHSLMTDATKPRPVHRLDYPTTGVLLVGKTRSGILELNRLFEKKEIDKTYYAVAIGEMKKEGFINVPIDGKEALSHFKIIKSVLSDRFGLLNLVKLSPKTGRRHQLRKHMAHIGNPILGDADYGKAGLILKGKGLYLHAFSVEFTHPFSKENVKIKKELPIKFKKIFNTI</sequence>
<organism evidence="3 4">
    <name type="scientific">Costertonia aggregata</name>
    <dbReference type="NCBI Taxonomy" id="343403"/>
    <lineage>
        <taxon>Bacteria</taxon>
        <taxon>Pseudomonadati</taxon>
        <taxon>Bacteroidota</taxon>
        <taxon>Flavobacteriia</taxon>
        <taxon>Flavobacteriales</taxon>
        <taxon>Flavobacteriaceae</taxon>
        <taxon>Costertonia</taxon>
    </lineage>
</organism>
<keyword evidence="4" id="KW-1185">Reference proteome</keyword>
<evidence type="ECO:0000259" key="2">
    <source>
        <dbReference type="Pfam" id="PF00849"/>
    </source>
</evidence>
<dbReference type="GO" id="GO:0000455">
    <property type="term" value="P:enzyme-directed rRNA pseudouridine synthesis"/>
    <property type="evidence" value="ECO:0007669"/>
    <property type="project" value="TreeGrafter"/>
</dbReference>
<dbReference type="Gene3D" id="3.30.2350.10">
    <property type="entry name" value="Pseudouridine synthase"/>
    <property type="match status" value="1"/>
</dbReference>
<dbReference type="PROSITE" id="PS01129">
    <property type="entry name" value="PSI_RLU"/>
    <property type="match status" value="1"/>
</dbReference>
<dbReference type="GO" id="GO:0009982">
    <property type="term" value="F:pseudouridine synthase activity"/>
    <property type="evidence" value="ECO:0007669"/>
    <property type="project" value="InterPro"/>
</dbReference>
<dbReference type="AlphaFoldDB" id="A0A7H9AV34"/>
<dbReference type="KEGG" id="cagg:HYG79_14020"/>
<evidence type="ECO:0000313" key="4">
    <source>
        <dbReference type="Proteomes" id="UP000509302"/>
    </source>
</evidence>
<proteinExistence type="predicted"/>
<name>A0A7H9AV34_9FLAO</name>
<dbReference type="PROSITE" id="PS50889">
    <property type="entry name" value="S4"/>
    <property type="match status" value="1"/>
</dbReference>
<dbReference type="Proteomes" id="UP000509302">
    <property type="component" value="Chromosome"/>
</dbReference>
<feature type="domain" description="Pseudouridine synthase RsuA/RluA-like" evidence="2">
    <location>
        <begin position="89"/>
        <end position="228"/>
    </location>
</feature>
<dbReference type="SUPFAM" id="SSF55120">
    <property type="entry name" value="Pseudouridine synthase"/>
    <property type="match status" value="1"/>
</dbReference>
<reference evidence="3 4" key="1">
    <citation type="journal article" date="2006" name="Int. J. Syst. Evol. Microbiol.">
        <title>Costertonia aggregata gen. nov., sp. nov., a mesophilic marine bacterium of the family Flavobacteriaceae, isolated from a mature biofilm.</title>
        <authorList>
            <person name="Kwon K.K."/>
            <person name="Lee Y.K."/>
            <person name="Lee H.K."/>
        </authorList>
    </citation>
    <scope>NUCLEOTIDE SEQUENCE [LARGE SCALE GENOMIC DNA]</scope>
    <source>
        <strain evidence="3 4">KCCM 42265</strain>
    </source>
</reference>
<protein>
    <submittedName>
        <fullName evidence="3">RluA family pseudouridine synthase</fullName>
    </submittedName>
</protein>
<dbReference type="InterPro" id="IPR050188">
    <property type="entry name" value="RluA_PseudoU_synthase"/>
</dbReference>
<dbReference type="GO" id="GO:0003723">
    <property type="term" value="F:RNA binding"/>
    <property type="evidence" value="ECO:0007669"/>
    <property type="project" value="UniProtKB-KW"/>
</dbReference>
<dbReference type="InterPro" id="IPR006224">
    <property type="entry name" value="PsdUridine_synth_RluA-like_CS"/>
</dbReference>
<evidence type="ECO:0000256" key="1">
    <source>
        <dbReference type="PROSITE-ProRule" id="PRU00182"/>
    </source>
</evidence>
<evidence type="ECO:0000313" key="3">
    <source>
        <dbReference type="EMBL" id="QLG47294.1"/>
    </source>
</evidence>
<dbReference type="EMBL" id="CP058595">
    <property type="protein sequence ID" value="QLG47294.1"/>
    <property type="molecule type" value="Genomic_DNA"/>
</dbReference>
<dbReference type="PANTHER" id="PTHR21600:SF86">
    <property type="entry name" value="PSEUDOURIDINE SYNTHASE RSUA_RLUA-LIKE DOMAIN-CONTAINING PROTEIN"/>
    <property type="match status" value="1"/>
</dbReference>
<dbReference type="InterPro" id="IPR020103">
    <property type="entry name" value="PsdUridine_synth_cat_dom_sf"/>
</dbReference>
<dbReference type="InterPro" id="IPR006145">
    <property type="entry name" value="PsdUridine_synth_RsuA/RluA"/>
</dbReference>
<gene>
    <name evidence="3" type="ORF">HYG79_14020</name>
</gene>
<dbReference type="GO" id="GO:0140098">
    <property type="term" value="F:catalytic activity, acting on RNA"/>
    <property type="evidence" value="ECO:0007669"/>
    <property type="project" value="UniProtKB-ARBA"/>
</dbReference>
<keyword evidence="1" id="KW-0694">RNA-binding</keyword>
<dbReference type="PANTHER" id="PTHR21600">
    <property type="entry name" value="MITOCHONDRIAL RNA PSEUDOURIDINE SYNTHASE"/>
    <property type="match status" value="1"/>
</dbReference>